<dbReference type="InterPro" id="IPR003141">
    <property type="entry name" value="Pol/His_phosphatase_N"/>
</dbReference>
<name>A0A0G3EIC7_9BACT</name>
<gene>
    <name evidence="4" type="ORF">L21SP4_00620</name>
</gene>
<dbReference type="SMART" id="SM00481">
    <property type="entry name" value="POLIIIAc"/>
    <property type="match status" value="1"/>
</dbReference>
<dbReference type="Proteomes" id="UP000035268">
    <property type="component" value="Chromosome"/>
</dbReference>
<evidence type="ECO:0000256" key="2">
    <source>
        <dbReference type="SAM" id="SignalP"/>
    </source>
</evidence>
<keyword evidence="1" id="KW-1133">Transmembrane helix</keyword>
<reference evidence="5" key="1">
    <citation type="submission" date="2015-02" db="EMBL/GenBank/DDBJ databases">
        <title>Description and complete genome sequence of the first cultured representative of the subdivision 5 of the Verrucomicrobia phylum.</title>
        <authorList>
            <person name="Spring S."/>
            <person name="Bunk B."/>
            <person name="Sproer C."/>
            <person name="Klenk H.-P."/>
        </authorList>
    </citation>
    <scope>NUCLEOTIDE SEQUENCE [LARGE SCALE GENOMIC DNA]</scope>
    <source>
        <strain evidence="5">L21-Fru-AB</strain>
    </source>
</reference>
<dbReference type="OrthoDB" id="9797541at2"/>
<evidence type="ECO:0000313" key="4">
    <source>
        <dbReference type="EMBL" id="AKJ63889.1"/>
    </source>
</evidence>
<feature type="domain" description="Polymerase/histidinol phosphatase N-terminal" evidence="3">
    <location>
        <begin position="27"/>
        <end position="122"/>
    </location>
</feature>
<accession>A0A0G3EIC7</accession>
<evidence type="ECO:0000256" key="1">
    <source>
        <dbReference type="SAM" id="Phobius"/>
    </source>
</evidence>
<feature type="transmembrane region" description="Helical" evidence="1">
    <location>
        <begin position="172"/>
        <end position="191"/>
    </location>
</feature>
<dbReference type="InterPro" id="IPR016195">
    <property type="entry name" value="Pol/histidinol_Pase-like"/>
</dbReference>
<protein>
    <recommendedName>
        <fullName evidence="3">Polymerase/histidinol phosphatase N-terminal domain-containing protein</fullName>
    </recommendedName>
</protein>
<dbReference type="Gene3D" id="3.20.20.140">
    <property type="entry name" value="Metal-dependent hydrolases"/>
    <property type="match status" value="1"/>
</dbReference>
<feature type="transmembrane region" description="Helical" evidence="1">
    <location>
        <begin position="211"/>
        <end position="232"/>
    </location>
</feature>
<feature type="chain" id="PRO_5005184013" description="Polymerase/histidinol phosphatase N-terminal domain-containing protein" evidence="2">
    <location>
        <begin position="23"/>
        <end position="482"/>
    </location>
</feature>
<dbReference type="AlphaFoldDB" id="A0A0G3EIC7"/>
<keyword evidence="2" id="KW-0732">Signal</keyword>
<sequence length="482" mass="54582" precursor="true">MRSRRIAAFMVGIALAAGFARADDYRCAVHIHSRASYGGVYGLEELSALAERRGIDAVFLTDSHALQAEYGPPPFRHLAAVRYNLPSVMTLGPRRYLREIRRYNESGSGVLFVPGVEVIPRHYWDDRIAPPRWTLHNTQRNLMLLGCEKPRVIRRIPATLGFLPRRDRAARGLVALLVGAVLVLASGYLWFPAAASRWDRLSLRAWKGRYLVLALLPLIAAAAILEIVFGSFDRYDLYGARRDCDTEQRVIDYGQRHGAFVYWAHPEAFDHHEWGPLTMDTRPYPEVLSKTRGYHAFGVLYEQETTLYREGSRWDTVLREVLQGARMRPVWGIGEMLYREEGHAGKQLGNVDTVIRAPALTRDALMGALRRGRFYASRRNPSTDERLTLRDFTVNGVYCGGYARTSDGAATVQLSVGGSATNEPVRVAVIRDGTLWREEHATPPFELAWTDDEIRSGERHYYRCYVEGAYPVRLVANPVFVE</sequence>
<dbReference type="SUPFAM" id="SSF89550">
    <property type="entry name" value="PHP domain-like"/>
    <property type="match status" value="1"/>
</dbReference>
<dbReference type="KEGG" id="vbl:L21SP4_00620"/>
<feature type="signal peptide" evidence="2">
    <location>
        <begin position="1"/>
        <end position="22"/>
    </location>
</feature>
<dbReference type="STRING" id="1307763.L21SP4_00620"/>
<reference evidence="4 5" key="2">
    <citation type="journal article" date="2016" name="ISME J.">
        <title>Characterization of the first cultured representative of Verrucomicrobia subdivision 5 indicates the proposal of a novel phylum.</title>
        <authorList>
            <person name="Spring S."/>
            <person name="Bunk B."/>
            <person name="Sproer C."/>
            <person name="Schumann P."/>
            <person name="Rohde M."/>
            <person name="Tindall B.J."/>
            <person name="Klenk H.P."/>
        </authorList>
    </citation>
    <scope>NUCLEOTIDE SEQUENCE [LARGE SCALE GENOMIC DNA]</scope>
    <source>
        <strain evidence="4 5">L21-Fru-AB</strain>
    </source>
</reference>
<keyword evidence="1" id="KW-0812">Transmembrane</keyword>
<dbReference type="EMBL" id="CP010904">
    <property type="protein sequence ID" value="AKJ63889.1"/>
    <property type="molecule type" value="Genomic_DNA"/>
</dbReference>
<dbReference type="RefSeq" id="WP_052881276.1">
    <property type="nucleotide sequence ID" value="NZ_CP010904.1"/>
</dbReference>
<keyword evidence="5" id="KW-1185">Reference proteome</keyword>
<organism evidence="4 5">
    <name type="scientific">Kiritimatiella glycovorans</name>
    <dbReference type="NCBI Taxonomy" id="1307763"/>
    <lineage>
        <taxon>Bacteria</taxon>
        <taxon>Pseudomonadati</taxon>
        <taxon>Kiritimatiellota</taxon>
        <taxon>Kiritimatiellia</taxon>
        <taxon>Kiritimatiellales</taxon>
        <taxon>Kiritimatiellaceae</taxon>
        <taxon>Kiritimatiella</taxon>
    </lineage>
</organism>
<evidence type="ECO:0000259" key="3">
    <source>
        <dbReference type="SMART" id="SM00481"/>
    </source>
</evidence>
<evidence type="ECO:0000313" key="5">
    <source>
        <dbReference type="Proteomes" id="UP000035268"/>
    </source>
</evidence>
<proteinExistence type="predicted"/>
<keyword evidence="1" id="KW-0472">Membrane</keyword>